<dbReference type="STRING" id="7375.A0A0L0C9K2"/>
<evidence type="ECO:0000256" key="2">
    <source>
        <dbReference type="ARBA" id="ARBA00022737"/>
    </source>
</evidence>
<dbReference type="FunFam" id="2.120.10.80:FF:000162">
    <property type="entry name" value="Kelch domain-containing protein 10 homolog"/>
    <property type="match status" value="1"/>
</dbReference>
<comment type="caution">
    <text evidence="4">The sequence shown here is derived from an EMBL/GenBank/DDBJ whole genome shotgun (WGS) entry which is preliminary data.</text>
</comment>
<sequence length="575" mass="66556">MKTLNLAIIFMLNLLNNFKIFNNKFIQQTFKYFRGFINKIKMDQDEGHMQGEEQQEQEILLEHNAGIVAQQHQYEPLQNLALEEIGANVEYVGMDIVDDSSNESDDEEGNNVADDDDDDDEEDDISNYDELEEIMDQESCSSDDYDISDMDPEYNVRNFRRMHKMFMKRQQELKKPTYSFQPLRLTQCLYKNRHDSWAYPIARSGHRIIASESHLYSLGGYNPKTRTNAMRRGSCMLFQELWAYNFATNRWKLLQNGDNCDMPKELASNALAIYNNVLISHGGSGYPFGETCSNDCYVYTTGENPQVMLLKVTGDLPAAQYGPGIVIHKDFLYTIGGTTGFDYSCDVYRLNLITKVWENVYICRPEMRDDPEGRYRHEVVYDGCHIYVLGGGTAHTVYDLQRIPAFNLETNRWDYFETLPDRSASTSEDPGYPKARKCLSCVQHTLSNGDIEAFITGGLQGDFTTYFNDIWKLNLRTKQWYKIHSASLPRPLYFHSAAHAGNGCMYIFGGIEYSEKDICRRNDLFKMWMTIPKLSEICWDAITYYNSNLHYFDRSTLLRAGIPDRLLNRLPPLQQ</sequence>
<dbReference type="SUPFAM" id="SSF50965">
    <property type="entry name" value="Galactose oxidase, central domain"/>
    <property type="match status" value="1"/>
</dbReference>
<reference evidence="4 5" key="1">
    <citation type="journal article" date="2015" name="Nat. Commun.">
        <title>Lucilia cuprina genome unlocks parasitic fly biology to underpin future interventions.</title>
        <authorList>
            <person name="Anstead C.A."/>
            <person name="Korhonen P.K."/>
            <person name="Young N.D."/>
            <person name="Hall R.S."/>
            <person name="Jex A.R."/>
            <person name="Murali S.C."/>
            <person name="Hughes D.S."/>
            <person name="Lee S.F."/>
            <person name="Perry T."/>
            <person name="Stroehlein A.J."/>
            <person name="Ansell B.R."/>
            <person name="Breugelmans B."/>
            <person name="Hofmann A."/>
            <person name="Qu J."/>
            <person name="Dugan S."/>
            <person name="Lee S.L."/>
            <person name="Chao H."/>
            <person name="Dinh H."/>
            <person name="Han Y."/>
            <person name="Doddapaneni H.V."/>
            <person name="Worley K.C."/>
            <person name="Muzny D.M."/>
            <person name="Ioannidis P."/>
            <person name="Waterhouse R.M."/>
            <person name="Zdobnov E.M."/>
            <person name="James P.J."/>
            <person name="Bagnall N.H."/>
            <person name="Kotze A.C."/>
            <person name="Gibbs R.A."/>
            <person name="Richards S."/>
            <person name="Batterham P."/>
            <person name="Gasser R.B."/>
        </authorList>
    </citation>
    <scope>NUCLEOTIDE SEQUENCE [LARGE SCALE GENOMIC DNA]</scope>
    <source>
        <strain evidence="4 5">LS</strain>
        <tissue evidence="4">Full body</tissue>
    </source>
</reference>
<name>A0A0L0C9K2_LUCCU</name>
<accession>A0A0L0C9K2</accession>
<dbReference type="Pfam" id="PF24681">
    <property type="entry name" value="Kelch_KLHDC2_KLHL20_DRC7"/>
    <property type="match status" value="1"/>
</dbReference>
<dbReference type="OrthoDB" id="7676067at2759"/>
<dbReference type="InterPro" id="IPR011043">
    <property type="entry name" value="Gal_Oxase/kelch_b-propeller"/>
</dbReference>
<dbReference type="Gene3D" id="2.120.10.80">
    <property type="entry name" value="Kelch-type beta propeller"/>
    <property type="match status" value="2"/>
</dbReference>
<protein>
    <submittedName>
        <fullName evidence="4">Putative Kelch domain-containing protein 10</fullName>
    </submittedName>
</protein>
<dbReference type="InterPro" id="IPR052125">
    <property type="entry name" value="KLHDC10"/>
</dbReference>
<dbReference type="FunFam" id="2.120.10.80:FF:000156">
    <property type="entry name" value="Kelch domain-containing protein 10 homolog"/>
    <property type="match status" value="1"/>
</dbReference>
<dbReference type="PANTHER" id="PTHR46428">
    <property type="entry name" value="KELCH DOMAIN-CONTAINING PROTEIN 10"/>
    <property type="match status" value="1"/>
</dbReference>
<evidence type="ECO:0000256" key="1">
    <source>
        <dbReference type="ARBA" id="ARBA00022441"/>
    </source>
</evidence>
<keyword evidence="2" id="KW-0677">Repeat</keyword>
<dbReference type="SUPFAM" id="SSF117281">
    <property type="entry name" value="Kelch motif"/>
    <property type="match status" value="1"/>
</dbReference>
<dbReference type="GO" id="GO:0032874">
    <property type="term" value="P:positive regulation of stress-activated MAPK cascade"/>
    <property type="evidence" value="ECO:0007669"/>
    <property type="project" value="TreeGrafter"/>
</dbReference>
<feature type="region of interest" description="Disordered" evidence="3">
    <location>
        <begin position="98"/>
        <end position="124"/>
    </location>
</feature>
<dbReference type="AlphaFoldDB" id="A0A0L0C9K2"/>
<keyword evidence="5" id="KW-1185">Reference proteome</keyword>
<dbReference type="InterPro" id="IPR015915">
    <property type="entry name" value="Kelch-typ_b-propeller"/>
</dbReference>
<evidence type="ECO:0000313" key="5">
    <source>
        <dbReference type="Proteomes" id="UP000037069"/>
    </source>
</evidence>
<gene>
    <name evidence="4" type="ORF">FF38_09686</name>
</gene>
<dbReference type="PANTHER" id="PTHR46428:SF1">
    <property type="entry name" value="KELCH DOMAIN-CONTAINING PROTEIN 10"/>
    <property type="match status" value="1"/>
</dbReference>
<organism evidence="4 5">
    <name type="scientific">Lucilia cuprina</name>
    <name type="common">Green bottle fly</name>
    <name type="synonym">Australian sheep blowfly</name>
    <dbReference type="NCBI Taxonomy" id="7375"/>
    <lineage>
        <taxon>Eukaryota</taxon>
        <taxon>Metazoa</taxon>
        <taxon>Ecdysozoa</taxon>
        <taxon>Arthropoda</taxon>
        <taxon>Hexapoda</taxon>
        <taxon>Insecta</taxon>
        <taxon>Pterygota</taxon>
        <taxon>Neoptera</taxon>
        <taxon>Endopterygota</taxon>
        <taxon>Diptera</taxon>
        <taxon>Brachycera</taxon>
        <taxon>Muscomorpha</taxon>
        <taxon>Oestroidea</taxon>
        <taxon>Calliphoridae</taxon>
        <taxon>Luciliinae</taxon>
        <taxon>Lucilia</taxon>
    </lineage>
</organism>
<evidence type="ECO:0000256" key="3">
    <source>
        <dbReference type="SAM" id="MobiDB-lite"/>
    </source>
</evidence>
<keyword evidence="1" id="KW-0880">Kelch repeat</keyword>
<dbReference type="OMA" id="IHKHYLY"/>
<evidence type="ECO:0000313" key="4">
    <source>
        <dbReference type="EMBL" id="KNC28931.1"/>
    </source>
</evidence>
<dbReference type="EMBL" id="JRES01000729">
    <property type="protein sequence ID" value="KNC28931.1"/>
    <property type="molecule type" value="Genomic_DNA"/>
</dbReference>
<proteinExistence type="predicted"/>
<dbReference type="Proteomes" id="UP000037069">
    <property type="component" value="Unassembled WGS sequence"/>
</dbReference>